<dbReference type="InParanoid" id="A0A251SPD9"/>
<sequence length="109" mass="12447">MGRGPHINFVFLLVYSSPIHDSSFNHKVRNLLLLILNPFVYLFYVISFISSFLFSLKTLGRCCEPFLISKISHCPSQLECAFFGYRFCHPNKIGGELCMGLNHQKSGEI</sequence>
<evidence type="ECO:0000313" key="3">
    <source>
        <dbReference type="Proteomes" id="UP000215914"/>
    </source>
</evidence>
<evidence type="ECO:0000313" key="2">
    <source>
        <dbReference type="EMBL" id="OTG00715.1"/>
    </source>
</evidence>
<name>A0A251SPD9_HELAN</name>
<keyword evidence="1" id="KW-1133">Transmembrane helix</keyword>
<accession>A0A251SPD9</accession>
<keyword evidence="3" id="KW-1185">Reference proteome</keyword>
<feature type="transmembrane region" description="Helical" evidence="1">
    <location>
        <begin position="31"/>
        <end position="54"/>
    </location>
</feature>
<proteinExistence type="predicted"/>
<dbReference type="AlphaFoldDB" id="A0A251SPD9"/>
<organism evidence="2 3">
    <name type="scientific">Helianthus annuus</name>
    <name type="common">Common sunflower</name>
    <dbReference type="NCBI Taxonomy" id="4232"/>
    <lineage>
        <taxon>Eukaryota</taxon>
        <taxon>Viridiplantae</taxon>
        <taxon>Streptophyta</taxon>
        <taxon>Embryophyta</taxon>
        <taxon>Tracheophyta</taxon>
        <taxon>Spermatophyta</taxon>
        <taxon>Magnoliopsida</taxon>
        <taxon>eudicotyledons</taxon>
        <taxon>Gunneridae</taxon>
        <taxon>Pentapetalae</taxon>
        <taxon>asterids</taxon>
        <taxon>campanulids</taxon>
        <taxon>Asterales</taxon>
        <taxon>Asteraceae</taxon>
        <taxon>Asteroideae</taxon>
        <taxon>Heliantheae alliance</taxon>
        <taxon>Heliantheae</taxon>
        <taxon>Helianthus</taxon>
    </lineage>
</organism>
<reference evidence="3" key="1">
    <citation type="journal article" date="2017" name="Nature">
        <title>The sunflower genome provides insights into oil metabolism, flowering and Asterid evolution.</title>
        <authorList>
            <person name="Badouin H."/>
            <person name="Gouzy J."/>
            <person name="Grassa C.J."/>
            <person name="Murat F."/>
            <person name="Staton S.E."/>
            <person name="Cottret L."/>
            <person name="Lelandais-Briere C."/>
            <person name="Owens G.L."/>
            <person name="Carrere S."/>
            <person name="Mayjonade B."/>
            <person name="Legrand L."/>
            <person name="Gill N."/>
            <person name="Kane N.C."/>
            <person name="Bowers J.E."/>
            <person name="Hubner S."/>
            <person name="Bellec A."/>
            <person name="Berard A."/>
            <person name="Berges H."/>
            <person name="Blanchet N."/>
            <person name="Boniface M.C."/>
            <person name="Brunel D."/>
            <person name="Catrice O."/>
            <person name="Chaidir N."/>
            <person name="Claudel C."/>
            <person name="Donnadieu C."/>
            <person name="Faraut T."/>
            <person name="Fievet G."/>
            <person name="Helmstetter N."/>
            <person name="King M."/>
            <person name="Knapp S.J."/>
            <person name="Lai Z."/>
            <person name="Le Paslier M.C."/>
            <person name="Lippi Y."/>
            <person name="Lorenzon L."/>
            <person name="Mandel J.R."/>
            <person name="Marage G."/>
            <person name="Marchand G."/>
            <person name="Marquand E."/>
            <person name="Bret-Mestries E."/>
            <person name="Morien E."/>
            <person name="Nambeesan S."/>
            <person name="Nguyen T."/>
            <person name="Pegot-Espagnet P."/>
            <person name="Pouilly N."/>
            <person name="Raftis F."/>
            <person name="Sallet E."/>
            <person name="Schiex T."/>
            <person name="Thomas J."/>
            <person name="Vandecasteele C."/>
            <person name="Vares D."/>
            <person name="Vear F."/>
            <person name="Vautrin S."/>
            <person name="Crespi M."/>
            <person name="Mangin B."/>
            <person name="Burke J.M."/>
            <person name="Salse J."/>
            <person name="Munos S."/>
            <person name="Vincourt P."/>
            <person name="Rieseberg L.H."/>
            <person name="Langlade N.B."/>
        </authorList>
    </citation>
    <scope>NUCLEOTIDE SEQUENCE [LARGE SCALE GENOMIC DNA]</scope>
    <source>
        <strain evidence="3">cv. SF193</strain>
    </source>
</reference>
<dbReference type="Proteomes" id="UP000215914">
    <property type="component" value="Chromosome 13"/>
</dbReference>
<gene>
    <name evidence="2" type="ORF">HannXRQ_Chr13g0394141</name>
</gene>
<dbReference type="EMBL" id="CM007902">
    <property type="protein sequence ID" value="OTG00715.1"/>
    <property type="molecule type" value="Genomic_DNA"/>
</dbReference>
<protein>
    <submittedName>
        <fullName evidence="2">Uncharacterized protein</fullName>
    </submittedName>
</protein>
<keyword evidence="1" id="KW-0472">Membrane</keyword>
<evidence type="ECO:0000256" key="1">
    <source>
        <dbReference type="SAM" id="Phobius"/>
    </source>
</evidence>
<keyword evidence="1" id="KW-0812">Transmembrane</keyword>